<dbReference type="PANTHER" id="PTHR22954:SF3">
    <property type="entry name" value="PROTEIN CBG08539"/>
    <property type="match status" value="1"/>
</dbReference>
<dbReference type="PaxDb" id="67767-A0A0J7KG72"/>
<accession>A0A0J7KG72</accession>
<dbReference type="PANTHER" id="PTHR22954">
    <property type="entry name" value="RETROVIRAL PROTEASE-RELATED"/>
    <property type="match status" value="1"/>
</dbReference>
<name>A0A0J7KG72_LASNI</name>
<dbReference type="EMBL" id="LBMM01007780">
    <property type="protein sequence ID" value="KMQ89428.1"/>
    <property type="molecule type" value="Genomic_DNA"/>
</dbReference>
<feature type="compositionally biased region" description="Low complexity" evidence="1">
    <location>
        <begin position="230"/>
        <end position="245"/>
    </location>
</feature>
<reference evidence="2 3" key="1">
    <citation type="submission" date="2015-04" db="EMBL/GenBank/DDBJ databases">
        <title>Lasius niger genome sequencing.</title>
        <authorList>
            <person name="Konorov E.A."/>
            <person name="Nikitin M.A."/>
            <person name="Kirill M.V."/>
            <person name="Chang P."/>
        </authorList>
    </citation>
    <scope>NUCLEOTIDE SEQUENCE [LARGE SCALE GENOMIC DNA]</scope>
    <source>
        <tissue evidence="2">Whole</tissue>
    </source>
</reference>
<keyword evidence="3" id="KW-1185">Reference proteome</keyword>
<evidence type="ECO:0000313" key="2">
    <source>
        <dbReference type="EMBL" id="KMQ89428.1"/>
    </source>
</evidence>
<sequence length="255" mass="28943">MSKTEEAEFWKKCRLRKMLKEEEAAWRPFHAVFSFLVGRNANLSNVEKMHYLQTNLMGKAAQLISNLPVSEDSSASAWDLLVNRYENKRLLISDQVERLFRIKTFSERLSKEINAILNTTTEVLNALQSLGASIHYWDHLLVHLIAQRLDSSTREAWEVKLGSTTDPPLYQDIRNFLTGRARALESMELGRHNAVACQNKKRCRKSGNKHHTMIHMEGPRHISTPMEGKPTPTTTATQTSVPASPKKSITSSASD</sequence>
<dbReference type="AlphaFoldDB" id="A0A0J7KG72"/>
<dbReference type="Pfam" id="PF03564">
    <property type="entry name" value="DUF1759"/>
    <property type="match status" value="1"/>
</dbReference>
<evidence type="ECO:0000313" key="3">
    <source>
        <dbReference type="Proteomes" id="UP000036403"/>
    </source>
</evidence>
<dbReference type="InterPro" id="IPR005312">
    <property type="entry name" value="DUF1759"/>
</dbReference>
<evidence type="ECO:0000256" key="1">
    <source>
        <dbReference type="SAM" id="MobiDB-lite"/>
    </source>
</evidence>
<comment type="caution">
    <text evidence="2">The sequence shown here is derived from an EMBL/GenBank/DDBJ whole genome shotgun (WGS) entry which is preliminary data.</text>
</comment>
<dbReference type="OrthoDB" id="7550700at2759"/>
<feature type="region of interest" description="Disordered" evidence="1">
    <location>
        <begin position="219"/>
        <end position="255"/>
    </location>
</feature>
<gene>
    <name evidence="2" type="ORF">RF55_10951</name>
</gene>
<dbReference type="Proteomes" id="UP000036403">
    <property type="component" value="Unassembled WGS sequence"/>
</dbReference>
<organism evidence="2 3">
    <name type="scientific">Lasius niger</name>
    <name type="common">Black garden ant</name>
    <dbReference type="NCBI Taxonomy" id="67767"/>
    <lineage>
        <taxon>Eukaryota</taxon>
        <taxon>Metazoa</taxon>
        <taxon>Ecdysozoa</taxon>
        <taxon>Arthropoda</taxon>
        <taxon>Hexapoda</taxon>
        <taxon>Insecta</taxon>
        <taxon>Pterygota</taxon>
        <taxon>Neoptera</taxon>
        <taxon>Endopterygota</taxon>
        <taxon>Hymenoptera</taxon>
        <taxon>Apocrita</taxon>
        <taxon>Aculeata</taxon>
        <taxon>Formicoidea</taxon>
        <taxon>Formicidae</taxon>
        <taxon>Formicinae</taxon>
        <taxon>Lasius</taxon>
        <taxon>Lasius</taxon>
    </lineage>
</organism>
<proteinExistence type="predicted"/>
<protein>
    <submittedName>
        <fullName evidence="2">Uncharacterized protein</fullName>
    </submittedName>
</protein>